<feature type="transmembrane region" description="Helical" evidence="1">
    <location>
        <begin position="84"/>
        <end position="105"/>
    </location>
</feature>
<gene>
    <name evidence="2" type="ORF">GCM10011501_12150</name>
</gene>
<reference evidence="3" key="1">
    <citation type="journal article" date="2019" name="Int. J. Syst. Evol. Microbiol.">
        <title>The Global Catalogue of Microorganisms (GCM) 10K type strain sequencing project: providing services to taxonomists for standard genome sequencing and annotation.</title>
        <authorList>
            <consortium name="The Broad Institute Genomics Platform"/>
            <consortium name="The Broad Institute Genome Sequencing Center for Infectious Disease"/>
            <person name="Wu L."/>
            <person name="Ma J."/>
        </authorList>
    </citation>
    <scope>NUCLEOTIDE SEQUENCE [LARGE SCALE GENOMIC DNA]</scope>
    <source>
        <strain evidence="3">CGMCC 1.15922</strain>
    </source>
</reference>
<dbReference type="RefSeq" id="WP_189377348.1">
    <property type="nucleotide sequence ID" value="NZ_BNAH01000004.1"/>
</dbReference>
<protein>
    <recommendedName>
        <fullName evidence="4">Sugar transporter</fullName>
    </recommendedName>
</protein>
<evidence type="ECO:0000256" key="1">
    <source>
        <dbReference type="SAM" id="Phobius"/>
    </source>
</evidence>
<keyword evidence="1" id="KW-1133">Transmembrane helix</keyword>
<organism evidence="2 3">
    <name type="scientific">Thalassotalea profundi</name>
    <dbReference type="NCBI Taxonomy" id="2036687"/>
    <lineage>
        <taxon>Bacteria</taxon>
        <taxon>Pseudomonadati</taxon>
        <taxon>Pseudomonadota</taxon>
        <taxon>Gammaproteobacteria</taxon>
        <taxon>Alteromonadales</taxon>
        <taxon>Colwelliaceae</taxon>
        <taxon>Thalassotalea</taxon>
    </lineage>
</organism>
<evidence type="ECO:0000313" key="2">
    <source>
        <dbReference type="EMBL" id="GHE84856.1"/>
    </source>
</evidence>
<comment type="caution">
    <text evidence="2">The sequence shown here is derived from an EMBL/GenBank/DDBJ whole genome shotgun (WGS) entry which is preliminary data.</text>
</comment>
<proteinExistence type="predicted"/>
<keyword evidence="1" id="KW-0472">Membrane</keyword>
<accession>A0ABQ3IIQ2</accession>
<feature type="transmembrane region" description="Helical" evidence="1">
    <location>
        <begin position="12"/>
        <end position="34"/>
    </location>
</feature>
<evidence type="ECO:0000313" key="3">
    <source>
        <dbReference type="Proteomes" id="UP000626370"/>
    </source>
</evidence>
<dbReference type="EMBL" id="BNAH01000004">
    <property type="protein sequence ID" value="GHE84856.1"/>
    <property type="molecule type" value="Genomic_DNA"/>
</dbReference>
<dbReference type="Proteomes" id="UP000626370">
    <property type="component" value="Unassembled WGS sequence"/>
</dbReference>
<feature type="transmembrane region" description="Helical" evidence="1">
    <location>
        <begin position="111"/>
        <end position="133"/>
    </location>
</feature>
<feature type="transmembrane region" description="Helical" evidence="1">
    <location>
        <begin position="54"/>
        <end position="77"/>
    </location>
</feature>
<evidence type="ECO:0008006" key="4">
    <source>
        <dbReference type="Google" id="ProtNLM"/>
    </source>
</evidence>
<name>A0ABQ3IIQ2_9GAMM</name>
<keyword evidence="3" id="KW-1185">Reference proteome</keyword>
<keyword evidence="1" id="KW-0812">Transmembrane</keyword>
<sequence length="143" mass="15849">MNNSSVIPKWYKIIAIIAVIWNILGLLAFVGHIMMTPDMLATLPLAEQELYKNMPLWATLAFATAVLTGLLGSIGLLLKKAFCLPLLITSLIAVIIQDIHSFLVIDTISVYGAQAIIMPIFVIIIAIFLIFLAKKAKNNHWFE</sequence>